<sequence length="139" mass="16212">LKSFGLNEHQIICIVPDCEELTNEQKKNLMNNEINNVLSISKIEDNNAAFDSNLEVLKENIFNMIGIGKNSRIPIVGSLRREDYNVYVEIENNIHNKQFNNIHIDIQDDNLKKLSIEINKQLQKINRNMNNLQSFLFKQ</sequence>
<proteinExistence type="predicted"/>
<dbReference type="Proteomes" id="UP000682733">
    <property type="component" value="Unassembled WGS sequence"/>
</dbReference>
<gene>
    <name evidence="1" type="ORF">OVA965_LOCUS36482</name>
    <name evidence="2" type="ORF">TMI583_LOCUS37486</name>
</gene>
<evidence type="ECO:0000313" key="1">
    <source>
        <dbReference type="EMBL" id="CAF1490671.1"/>
    </source>
</evidence>
<dbReference type="EMBL" id="CAJNOK010033067">
    <property type="protein sequence ID" value="CAF1490671.1"/>
    <property type="molecule type" value="Genomic_DNA"/>
</dbReference>
<dbReference type="Proteomes" id="UP000677228">
    <property type="component" value="Unassembled WGS sequence"/>
</dbReference>
<name>A0A8S2TBN6_9BILA</name>
<organism evidence="2 3">
    <name type="scientific">Didymodactylos carnosus</name>
    <dbReference type="NCBI Taxonomy" id="1234261"/>
    <lineage>
        <taxon>Eukaryota</taxon>
        <taxon>Metazoa</taxon>
        <taxon>Spiralia</taxon>
        <taxon>Gnathifera</taxon>
        <taxon>Rotifera</taxon>
        <taxon>Eurotatoria</taxon>
        <taxon>Bdelloidea</taxon>
        <taxon>Philodinida</taxon>
        <taxon>Philodinidae</taxon>
        <taxon>Didymodactylos</taxon>
    </lineage>
</organism>
<feature type="non-terminal residue" evidence="2">
    <location>
        <position position="1"/>
    </location>
</feature>
<dbReference type="EMBL" id="CAJOBA010055015">
    <property type="protein sequence ID" value="CAF4279781.1"/>
    <property type="molecule type" value="Genomic_DNA"/>
</dbReference>
<comment type="caution">
    <text evidence="2">The sequence shown here is derived from an EMBL/GenBank/DDBJ whole genome shotgun (WGS) entry which is preliminary data.</text>
</comment>
<protein>
    <submittedName>
        <fullName evidence="2">Uncharacterized protein</fullName>
    </submittedName>
</protein>
<evidence type="ECO:0000313" key="3">
    <source>
        <dbReference type="Proteomes" id="UP000682733"/>
    </source>
</evidence>
<reference evidence="2" key="1">
    <citation type="submission" date="2021-02" db="EMBL/GenBank/DDBJ databases">
        <authorList>
            <person name="Nowell W R."/>
        </authorList>
    </citation>
    <scope>NUCLEOTIDE SEQUENCE</scope>
</reference>
<dbReference type="AlphaFoldDB" id="A0A8S2TBN6"/>
<accession>A0A8S2TBN6</accession>
<evidence type="ECO:0000313" key="2">
    <source>
        <dbReference type="EMBL" id="CAF4279781.1"/>
    </source>
</evidence>